<dbReference type="SMART" id="SM00345">
    <property type="entry name" value="HTH_GNTR"/>
    <property type="match status" value="1"/>
</dbReference>
<dbReference type="Gene3D" id="3.40.640.10">
    <property type="entry name" value="Type I PLP-dependent aspartate aminotransferase-like (Major domain)"/>
    <property type="match status" value="1"/>
</dbReference>
<dbReference type="Pfam" id="PF00392">
    <property type="entry name" value="GntR"/>
    <property type="match status" value="1"/>
</dbReference>
<dbReference type="GO" id="GO:0030170">
    <property type="term" value="F:pyridoxal phosphate binding"/>
    <property type="evidence" value="ECO:0007669"/>
    <property type="project" value="InterPro"/>
</dbReference>
<dbReference type="InterPro" id="IPR036390">
    <property type="entry name" value="WH_DNA-bd_sf"/>
</dbReference>
<dbReference type="InterPro" id="IPR015421">
    <property type="entry name" value="PyrdxlP-dep_Trfase_major"/>
</dbReference>
<dbReference type="KEGG" id="mtun:MTUNDRAET4_3726"/>
<dbReference type="SUPFAM" id="SSF53383">
    <property type="entry name" value="PLP-dependent transferases"/>
    <property type="match status" value="1"/>
</dbReference>
<dbReference type="Gene3D" id="1.10.10.10">
    <property type="entry name" value="Winged helix-like DNA-binding domain superfamily/Winged helix DNA-binding domain"/>
    <property type="match status" value="1"/>
</dbReference>
<dbReference type="SUPFAM" id="SSF46785">
    <property type="entry name" value="Winged helix' DNA-binding domain"/>
    <property type="match status" value="1"/>
</dbReference>
<dbReference type="InterPro" id="IPR051446">
    <property type="entry name" value="HTH_trans_reg/aminotransferase"/>
</dbReference>
<dbReference type="InterPro" id="IPR015424">
    <property type="entry name" value="PyrdxlP-dep_Trfase"/>
</dbReference>
<accession>A0A4U8Z524</accession>
<organism evidence="7 8">
    <name type="scientific">Methylocella tundrae</name>
    <dbReference type="NCBI Taxonomy" id="227605"/>
    <lineage>
        <taxon>Bacteria</taxon>
        <taxon>Pseudomonadati</taxon>
        <taxon>Pseudomonadota</taxon>
        <taxon>Alphaproteobacteria</taxon>
        <taxon>Hyphomicrobiales</taxon>
        <taxon>Beijerinckiaceae</taxon>
        <taxon>Methylocella</taxon>
    </lineage>
</organism>
<keyword evidence="4" id="KW-0238">DNA-binding</keyword>
<evidence type="ECO:0000256" key="1">
    <source>
        <dbReference type="ARBA" id="ARBA00005384"/>
    </source>
</evidence>
<gene>
    <name evidence="7" type="ORF">MTUNDRAET4_3726</name>
</gene>
<evidence type="ECO:0000256" key="2">
    <source>
        <dbReference type="ARBA" id="ARBA00022898"/>
    </source>
</evidence>
<dbReference type="PROSITE" id="PS50949">
    <property type="entry name" value="HTH_GNTR"/>
    <property type="match status" value="1"/>
</dbReference>
<keyword evidence="2" id="KW-0663">Pyridoxal phosphate</keyword>
<keyword evidence="3" id="KW-0805">Transcription regulation</keyword>
<evidence type="ECO:0000256" key="5">
    <source>
        <dbReference type="ARBA" id="ARBA00023163"/>
    </source>
</evidence>
<dbReference type="CDD" id="cd07377">
    <property type="entry name" value="WHTH_GntR"/>
    <property type="match status" value="1"/>
</dbReference>
<dbReference type="InterPro" id="IPR000524">
    <property type="entry name" value="Tscrpt_reg_HTH_GntR"/>
</dbReference>
<evidence type="ECO:0000259" key="6">
    <source>
        <dbReference type="PROSITE" id="PS50949"/>
    </source>
</evidence>
<dbReference type="OrthoDB" id="9804020at2"/>
<evidence type="ECO:0000256" key="4">
    <source>
        <dbReference type="ARBA" id="ARBA00023125"/>
    </source>
</evidence>
<evidence type="ECO:0000313" key="8">
    <source>
        <dbReference type="Proteomes" id="UP000294360"/>
    </source>
</evidence>
<protein>
    <submittedName>
        <fullName evidence="7">Uncharacterized HTH-type transcriptional regulator RHOS4_30730</fullName>
    </submittedName>
</protein>
<dbReference type="InterPro" id="IPR015422">
    <property type="entry name" value="PyrdxlP-dep_Trfase_small"/>
</dbReference>
<dbReference type="Proteomes" id="UP000294360">
    <property type="component" value="Chromosome"/>
</dbReference>
<dbReference type="PANTHER" id="PTHR46577">
    <property type="entry name" value="HTH-TYPE TRANSCRIPTIONAL REGULATORY PROTEIN GABR"/>
    <property type="match status" value="1"/>
</dbReference>
<dbReference type="InterPro" id="IPR004839">
    <property type="entry name" value="Aminotransferase_I/II_large"/>
</dbReference>
<keyword evidence="5" id="KW-0804">Transcription</keyword>
<name>A0A4U8Z524_METTU</name>
<dbReference type="PANTHER" id="PTHR46577:SF1">
    <property type="entry name" value="HTH-TYPE TRANSCRIPTIONAL REGULATORY PROTEIN GABR"/>
    <property type="match status" value="1"/>
</dbReference>
<dbReference type="EMBL" id="LR536450">
    <property type="protein sequence ID" value="VFU10613.1"/>
    <property type="molecule type" value="Genomic_DNA"/>
</dbReference>
<dbReference type="AlphaFoldDB" id="A0A4U8Z524"/>
<reference evidence="7 8" key="1">
    <citation type="submission" date="2019-03" db="EMBL/GenBank/DDBJ databases">
        <authorList>
            <person name="Kox A.R. M."/>
        </authorList>
    </citation>
    <scope>NUCLEOTIDE SEQUENCE [LARGE SCALE GENOMIC DNA]</scope>
    <source>
        <strain evidence="7">MTUNDRAET4 annotated genome</strain>
    </source>
</reference>
<dbReference type="InterPro" id="IPR036388">
    <property type="entry name" value="WH-like_DNA-bd_sf"/>
</dbReference>
<evidence type="ECO:0000256" key="3">
    <source>
        <dbReference type="ARBA" id="ARBA00023015"/>
    </source>
</evidence>
<proteinExistence type="inferred from homology"/>
<dbReference type="CDD" id="cd00609">
    <property type="entry name" value="AAT_like"/>
    <property type="match status" value="1"/>
</dbReference>
<comment type="similarity">
    <text evidence="1">In the C-terminal section; belongs to the class-I pyridoxal-phosphate-dependent aminotransferase family.</text>
</comment>
<evidence type="ECO:0000313" key="7">
    <source>
        <dbReference type="EMBL" id="VFU10613.1"/>
    </source>
</evidence>
<dbReference type="Pfam" id="PF00155">
    <property type="entry name" value="Aminotran_1_2"/>
    <property type="match status" value="1"/>
</dbReference>
<sequence length="460" mass="49269">MPDWTPDLSGSDKPLYLAIADVIANDLKTGRLAVGDRLPPQRKLASRLAVDFTTVARGYVEAQKRGLIESRVGQGTFVSARAKPQRSAGLARQDLVDLSMNLPPEPDDPDLIQRMRAGVEAVSQDLVPLLRYQGFGGSPADKDAASNWLGRRALVPSHERLFVTPGAHPALLAIFGILAKPGETILSEAITYPGARSIAAQLGVNLHGLAMDEDGVDPDAFAQACARLKPKALYLNPTLQNPTTLTIPEARRTAIAAVARRFGVPIVEDDAYGFIPLRGPAPFAAIAPDLTWHVAGLSKCIGAGLRAAYVLTPDARSGWPFAASVRASCVMASPLTVALVTRWIEDGAADAILRFIRTETAARQALATELLPKGAFRADPMSFNLWLTLPKPWTRSAFAEHMRSTRIGIVASDAFTVDGAPPEAVRVCLGGPTRRTDIRNALEFMAHALQESPALASTFL</sequence>
<dbReference type="Gene3D" id="3.90.1150.10">
    <property type="entry name" value="Aspartate Aminotransferase, domain 1"/>
    <property type="match status" value="1"/>
</dbReference>
<dbReference type="GO" id="GO:0003677">
    <property type="term" value="F:DNA binding"/>
    <property type="evidence" value="ECO:0007669"/>
    <property type="project" value="UniProtKB-KW"/>
</dbReference>
<dbReference type="RefSeq" id="WP_134491395.1">
    <property type="nucleotide sequence ID" value="NZ_CP139089.1"/>
</dbReference>
<dbReference type="GO" id="GO:0003700">
    <property type="term" value="F:DNA-binding transcription factor activity"/>
    <property type="evidence" value="ECO:0007669"/>
    <property type="project" value="InterPro"/>
</dbReference>
<feature type="domain" description="HTH gntR-type" evidence="6">
    <location>
        <begin position="13"/>
        <end position="81"/>
    </location>
</feature>